<evidence type="ECO:0000256" key="9">
    <source>
        <dbReference type="SAM" id="SignalP"/>
    </source>
</evidence>
<dbReference type="GO" id="GO:0016042">
    <property type="term" value="P:lipid catabolic process"/>
    <property type="evidence" value="ECO:0007669"/>
    <property type="project" value="UniProtKB-KW"/>
</dbReference>
<keyword evidence="6" id="KW-0325">Glycoprotein</keyword>
<keyword evidence="5" id="KW-0443">Lipid metabolism</keyword>
<reference evidence="11" key="2">
    <citation type="submission" date="2015-06" db="UniProtKB">
        <authorList>
            <consortium name="EnsemblMetazoa"/>
        </authorList>
    </citation>
    <scope>IDENTIFICATION</scope>
</reference>
<sequence length="400" mass="45252">MNMKHWLSIVLLISSLNCNLCDKRLERLVSDPDENRTPCEMIESRNFKCDTHWAKTADGYIIAIHRVINPILKAAKKPTIRPVVVQHGLIGSTLHWVIGRNLPYLLANYGYDVWMPNSRGNQFSQNHTFLDPEKDSDFWKFSFDEMIIYDSPAVIDYILRKTGYKKLDWIGVSQGAMIMFGLLAEKPEYSAKINLFYGLAPAVFLGNMASQLKSIAKVPGLLKIATLIKAEFAIPRSVLDPVVDQFCGELGGRNICQSVFEFLIGKNPNALNSSRLLVYIKQGINPTSFWNLVHYGSSAATGKFAKFDYGWLENLARYGSINPPEYKLSAINLKNIVIMSSDNDILVSPKDVQILKKAVKVPIIEYRVKDKNFTHGDFCIASNVYEMVNVHIVRHLRQSS</sequence>
<evidence type="ECO:0000313" key="11">
    <source>
        <dbReference type="EnsemblMetazoa" id="tetur07g07570.1"/>
    </source>
</evidence>
<organism evidence="11 12">
    <name type="scientific">Tetranychus urticae</name>
    <name type="common">Two-spotted spider mite</name>
    <dbReference type="NCBI Taxonomy" id="32264"/>
    <lineage>
        <taxon>Eukaryota</taxon>
        <taxon>Metazoa</taxon>
        <taxon>Ecdysozoa</taxon>
        <taxon>Arthropoda</taxon>
        <taxon>Chelicerata</taxon>
        <taxon>Arachnida</taxon>
        <taxon>Acari</taxon>
        <taxon>Acariformes</taxon>
        <taxon>Trombidiformes</taxon>
        <taxon>Prostigmata</taxon>
        <taxon>Eleutherengona</taxon>
        <taxon>Raphignathae</taxon>
        <taxon>Tetranychoidea</taxon>
        <taxon>Tetranychidae</taxon>
        <taxon>Tetranychus</taxon>
    </lineage>
</organism>
<dbReference type="SUPFAM" id="SSF53474">
    <property type="entry name" value="alpha/beta-Hydrolases"/>
    <property type="match status" value="1"/>
</dbReference>
<name>T1KA80_TETUR</name>
<dbReference type="InterPro" id="IPR025483">
    <property type="entry name" value="Lipase_euk"/>
</dbReference>
<feature type="active site" description="Charge relay system" evidence="8">
    <location>
        <position position="344"/>
    </location>
</feature>
<evidence type="ECO:0000259" key="10">
    <source>
        <dbReference type="Pfam" id="PF00561"/>
    </source>
</evidence>
<dbReference type="InterPro" id="IPR000073">
    <property type="entry name" value="AB_hydrolase_1"/>
</dbReference>
<evidence type="ECO:0000256" key="3">
    <source>
        <dbReference type="ARBA" id="ARBA00022801"/>
    </source>
</evidence>
<dbReference type="InterPro" id="IPR029058">
    <property type="entry name" value="AB_hydrolase_fold"/>
</dbReference>
<protein>
    <recommendedName>
        <fullName evidence="7">Lipase</fullName>
    </recommendedName>
</protein>
<feature type="domain" description="AB hydrolase-1" evidence="10">
    <location>
        <begin position="82"/>
        <end position="188"/>
    </location>
</feature>
<evidence type="ECO:0000256" key="2">
    <source>
        <dbReference type="ARBA" id="ARBA00022729"/>
    </source>
</evidence>
<evidence type="ECO:0000256" key="4">
    <source>
        <dbReference type="ARBA" id="ARBA00022963"/>
    </source>
</evidence>
<feature type="signal peptide" evidence="9">
    <location>
        <begin position="1"/>
        <end position="21"/>
    </location>
</feature>
<dbReference type="Pfam" id="PF00561">
    <property type="entry name" value="Abhydrolase_1"/>
    <property type="match status" value="1"/>
</dbReference>
<dbReference type="AlphaFoldDB" id="T1KA80"/>
<accession>T1KA80</accession>
<dbReference type="GO" id="GO:0016788">
    <property type="term" value="F:hydrolase activity, acting on ester bonds"/>
    <property type="evidence" value="ECO:0007669"/>
    <property type="project" value="InterPro"/>
</dbReference>
<evidence type="ECO:0000313" key="12">
    <source>
        <dbReference type="Proteomes" id="UP000015104"/>
    </source>
</evidence>
<evidence type="ECO:0000256" key="6">
    <source>
        <dbReference type="ARBA" id="ARBA00023180"/>
    </source>
</evidence>
<comment type="similarity">
    <text evidence="1 7">Belongs to the AB hydrolase superfamily. Lipase family.</text>
</comment>
<dbReference type="Gene3D" id="3.40.50.1820">
    <property type="entry name" value="alpha/beta hydrolase"/>
    <property type="match status" value="1"/>
</dbReference>
<proteinExistence type="inferred from homology"/>
<dbReference type="EMBL" id="CAEY01001896">
    <property type="status" value="NOT_ANNOTATED_CDS"/>
    <property type="molecule type" value="Genomic_DNA"/>
</dbReference>
<keyword evidence="3 7" id="KW-0378">Hydrolase</keyword>
<evidence type="ECO:0000256" key="5">
    <source>
        <dbReference type="ARBA" id="ARBA00023098"/>
    </source>
</evidence>
<feature type="active site" description="Nucleophile" evidence="8">
    <location>
        <position position="173"/>
    </location>
</feature>
<keyword evidence="12" id="KW-1185">Reference proteome</keyword>
<dbReference type="PIRSF" id="PIRSF000862">
    <property type="entry name" value="Steryl_ester_lip"/>
    <property type="match status" value="1"/>
</dbReference>
<keyword evidence="2 9" id="KW-0732">Signal</keyword>
<keyword evidence="4 7" id="KW-0442">Lipid degradation</keyword>
<dbReference type="FunFam" id="3.40.50.1820:FF:000057">
    <property type="entry name" value="Lipase"/>
    <property type="match status" value="1"/>
</dbReference>
<feature type="chain" id="PRO_5004591409" description="Lipase" evidence="9">
    <location>
        <begin position="22"/>
        <end position="400"/>
    </location>
</feature>
<dbReference type="HOGENOM" id="CLU_010974_0_0_1"/>
<dbReference type="PANTHER" id="PTHR11005">
    <property type="entry name" value="LYSOSOMAL ACID LIPASE-RELATED"/>
    <property type="match status" value="1"/>
</dbReference>
<feature type="active site" description="Charge relay system" evidence="8">
    <location>
        <position position="375"/>
    </location>
</feature>
<dbReference type="eggNOG" id="KOG2624">
    <property type="taxonomic scope" value="Eukaryota"/>
</dbReference>
<dbReference type="Proteomes" id="UP000015104">
    <property type="component" value="Unassembled WGS sequence"/>
</dbReference>
<dbReference type="EnsemblMetazoa" id="tetur07g07570.1">
    <property type="protein sequence ID" value="tetur07g07570.1"/>
    <property type="gene ID" value="tetur07g07570"/>
</dbReference>
<evidence type="ECO:0000256" key="1">
    <source>
        <dbReference type="ARBA" id="ARBA00010701"/>
    </source>
</evidence>
<evidence type="ECO:0000256" key="8">
    <source>
        <dbReference type="PIRSR" id="PIRSR000862-1"/>
    </source>
</evidence>
<evidence type="ECO:0000256" key="7">
    <source>
        <dbReference type="PIRNR" id="PIRNR000862"/>
    </source>
</evidence>
<reference evidence="12" key="1">
    <citation type="submission" date="2011-08" db="EMBL/GenBank/DDBJ databases">
        <authorList>
            <person name="Rombauts S."/>
        </authorList>
    </citation>
    <scope>NUCLEOTIDE SEQUENCE</scope>
    <source>
        <strain evidence="12">London</strain>
    </source>
</reference>